<sequence length="346" mass="38846">MKAIIFIHPSLGKGAIHFMKTKKKFKWLKIIRNIILFVAAVLLIVMSGNGIMTMYEHKQYPAWGQYVEVKGKKMHVYTKGTKGRTIVMLPGLGTAAPVLDYEPLLNELAQQNKVVVVEPFGYGWSDQTNAKRTVDNIVGELRSALQQAGIPGPYTLLSHSASGIYSVYYANKYPDEIEAIAGIDITLPQAVEYFKESVPEIPAYMSLIAPSGIARLATFINPSDFLPKADEGTYSDENIKLTKMITAWNAYNKDVVNEAKEMEHNINATKEMTFSPNLPVIIFTPKIDKVTEDGKSNITFYEEQLKNVRTHQLIVLKGHHYLHWTHYKKIADDVNAFLSATPARPL</sequence>
<name>A0A0E3WG30_9BACL</name>
<keyword evidence="1" id="KW-1133">Transmembrane helix</keyword>
<feature type="domain" description="AB hydrolase-1" evidence="2">
    <location>
        <begin position="85"/>
        <end position="200"/>
    </location>
</feature>
<dbReference type="KEGG" id="pri:PRIO_0385"/>
<accession>A0A0E3WG30</accession>
<dbReference type="PANTHER" id="PTHR43798:SF33">
    <property type="entry name" value="HYDROLASE, PUTATIVE (AFU_ORTHOLOGUE AFUA_2G14860)-RELATED"/>
    <property type="match status" value="1"/>
</dbReference>
<dbReference type="EMBL" id="LN831776">
    <property type="protein sequence ID" value="CQR51638.1"/>
    <property type="molecule type" value="Genomic_DNA"/>
</dbReference>
<dbReference type="InterPro" id="IPR050266">
    <property type="entry name" value="AB_hydrolase_sf"/>
</dbReference>
<keyword evidence="1" id="KW-0472">Membrane</keyword>
<dbReference type="AlphaFoldDB" id="A0A0E3WG30"/>
<keyword evidence="1" id="KW-0812">Transmembrane</keyword>
<dbReference type="HOGENOM" id="CLU_020336_9_2_9"/>
<gene>
    <name evidence="3" type="ORF">PRIO_0385</name>
</gene>
<dbReference type="InterPro" id="IPR000073">
    <property type="entry name" value="AB_hydrolase_1"/>
</dbReference>
<protein>
    <recommendedName>
        <fullName evidence="2">AB hydrolase-1 domain-containing protein</fullName>
    </recommendedName>
</protein>
<evidence type="ECO:0000259" key="2">
    <source>
        <dbReference type="Pfam" id="PF00561"/>
    </source>
</evidence>
<organism evidence="3 4">
    <name type="scientific">Paenibacillus riograndensis SBR5</name>
    <dbReference type="NCBI Taxonomy" id="1073571"/>
    <lineage>
        <taxon>Bacteria</taxon>
        <taxon>Bacillati</taxon>
        <taxon>Bacillota</taxon>
        <taxon>Bacilli</taxon>
        <taxon>Bacillales</taxon>
        <taxon>Paenibacillaceae</taxon>
        <taxon>Paenibacillus</taxon>
        <taxon>Paenibacillus sonchi group</taxon>
    </lineage>
</organism>
<dbReference type="Gene3D" id="3.40.50.1820">
    <property type="entry name" value="alpha/beta hydrolase"/>
    <property type="match status" value="1"/>
</dbReference>
<dbReference type="STRING" id="483937.AMQ84_21305"/>
<dbReference type="InterPro" id="IPR029058">
    <property type="entry name" value="AB_hydrolase_fold"/>
</dbReference>
<dbReference type="Proteomes" id="UP000033163">
    <property type="component" value="Chromosome I"/>
</dbReference>
<feature type="transmembrane region" description="Helical" evidence="1">
    <location>
        <begin position="30"/>
        <end position="52"/>
    </location>
</feature>
<proteinExistence type="predicted"/>
<dbReference type="PATRIC" id="fig|1073571.4.peg.379"/>
<evidence type="ECO:0000313" key="4">
    <source>
        <dbReference type="Proteomes" id="UP000033163"/>
    </source>
</evidence>
<dbReference type="Pfam" id="PF00561">
    <property type="entry name" value="Abhydrolase_1"/>
    <property type="match status" value="1"/>
</dbReference>
<dbReference type="SUPFAM" id="SSF53474">
    <property type="entry name" value="alpha/beta-Hydrolases"/>
    <property type="match status" value="1"/>
</dbReference>
<dbReference type="PANTHER" id="PTHR43798">
    <property type="entry name" value="MONOACYLGLYCEROL LIPASE"/>
    <property type="match status" value="1"/>
</dbReference>
<reference evidence="4" key="1">
    <citation type="submission" date="2015-03" db="EMBL/GenBank/DDBJ databases">
        <authorList>
            <person name="Wibberg D."/>
        </authorList>
    </citation>
    <scope>NUCLEOTIDE SEQUENCE [LARGE SCALE GENOMIC DNA]</scope>
</reference>
<dbReference type="GO" id="GO:0016020">
    <property type="term" value="C:membrane"/>
    <property type="evidence" value="ECO:0007669"/>
    <property type="project" value="TreeGrafter"/>
</dbReference>
<evidence type="ECO:0000256" key="1">
    <source>
        <dbReference type="SAM" id="Phobius"/>
    </source>
</evidence>
<evidence type="ECO:0000313" key="3">
    <source>
        <dbReference type="EMBL" id="CQR51638.1"/>
    </source>
</evidence>